<gene>
    <name evidence="2" type="ORF">GCM10023226_24920</name>
</gene>
<dbReference type="RefSeq" id="WP_345266247.1">
    <property type="nucleotide sequence ID" value="NZ_BAABIM010000002.1"/>
</dbReference>
<reference evidence="3" key="1">
    <citation type="journal article" date="2019" name="Int. J. Syst. Evol. Microbiol.">
        <title>The Global Catalogue of Microorganisms (GCM) 10K type strain sequencing project: providing services to taxonomists for standard genome sequencing and annotation.</title>
        <authorList>
            <consortium name="The Broad Institute Genomics Platform"/>
            <consortium name="The Broad Institute Genome Sequencing Center for Infectious Disease"/>
            <person name="Wu L."/>
            <person name="Ma J."/>
        </authorList>
    </citation>
    <scope>NUCLEOTIDE SEQUENCE [LARGE SCALE GENOMIC DNA]</scope>
    <source>
        <strain evidence="3">JCM 18127</strain>
    </source>
</reference>
<dbReference type="PANTHER" id="PTHR35908">
    <property type="entry name" value="HYPOTHETICAL FUSION PROTEIN"/>
    <property type="match status" value="1"/>
</dbReference>
<dbReference type="InterPro" id="IPR037523">
    <property type="entry name" value="VOC_core"/>
</dbReference>
<comment type="caution">
    <text evidence="2">The sequence shown here is derived from an EMBL/GenBank/DDBJ whole genome shotgun (WGS) entry which is preliminary data.</text>
</comment>
<dbReference type="CDD" id="cd06587">
    <property type="entry name" value="VOC"/>
    <property type="match status" value="1"/>
</dbReference>
<dbReference type="InterPro" id="IPR029068">
    <property type="entry name" value="Glyas_Bleomycin-R_OHBP_Dase"/>
</dbReference>
<evidence type="ECO:0000313" key="3">
    <source>
        <dbReference type="Proteomes" id="UP001500621"/>
    </source>
</evidence>
<organism evidence="2 3">
    <name type="scientific">Nocardioides nanhaiensis</name>
    <dbReference type="NCBI Taxonomy" id="1476871"/>
    <lineage>
        <taxon>Bacteria</taxon>
        <taxon>Bacillati</taxon>
        <taxon>Actinomycetota</taxon>
        <taxon>Actinomycetes</taxon>
        <taxon>Propionibacteriales</taxon>
        <taxon>Nocardioidaceae</taxon>
        <taxon>Nocardioides</taxon>
    </lineage>
</organism>
<name>A0ABP8WCD0_9ACTN</name>
<dbReference type="EMBL" id="BAABIM010000002">
    <property type="protein sequence ID" value="GAA4686144.1"/>
    <property type="molecule type" value="Genomic_DNA"/>
</dbReference>
<dbReference type="PANTHER" id="PTHR35908:SF1">
    <property type="entry name" value="CONSERVED PROTEIN"/>
    <property type="match status" value="1"/>
</dbReference>
<dbReference type="InterPro" id="IPR041581">
    <property type="entry name" value="Glyoxalase_6"/>
</dbReference>
<dbReference type="SUPFAM" id="SSF54593">
    <property type="entry name" value="Glyoxalase/Bleomycin resistance protein/Dihydroxybiphenyl dioxygenase"/>
    <property type="match status" value="1"/>
</dbReference>
<dbReference type="PROSITE" id="PS51819">
    <property type="entry name" value="VOC"/>
    <property type="match status" value="1"/>
</dbReference>
<accession>A0ABP8WCD0</accession>
<dbReference type="Pfam" id="PF18029">
    <property type="entry name" value="Glyoxalase_6"/>
    <property type="match status" value="1"/>
</dbReference>
<dbReference type="Proteomes" id="UP001500621">
    <property type="component" value="Unassembled WGS sequence"/>
</dbReference>
<evidence type="ECO:0000313" key="2">
    <source>
        <dbReference type="EMBL" id="GAA4686144.1"/>
    </source>
</evidence>
<dbReference type="Gene3D" id="3.10.180.10">
    <property type="entry name" value="2,3-Dihydroxybiphenyl 1,2-Dioxygenase, domain 1"/>
    <property type="match status" value="1"/>
</dbReference>
<keyword evidence="3" id="KW-1185">Reference proteome</keyword>
<evidence type="ECO:0000259" key="1">
    <source>
        <dbReference type="PROSITE" id="PS51819"/>
    </source>
</evidence>
<sequence>MALIPGQITINSTDPAALAGWWAERLGGGVADTFGPDFLFVHGGTLGAVSLAFQRVEELAVGQRIHLDFSAPDLEAEVAALEAAGATVVGRRGDEHFAWVTFADPQGNEFCVAAQAEAEAAYETEG</sequence>
<protein>
    <submittedName>
        <fullName evidence="2">VOC family protein</fullName>
    </submittedName>
</protein>
<feature type="domain" description="VOC" evidence="1">
    <location>
        <begin position="4"/>
        <end position="115"/>
    </location>
</feature>
<proteinExistence type="predicted"/>